<reference evidence="2" key="1">
    <citation type="submission" date="2018-05" db="EMBL/GenBank/DDBJ databases">
        <authorList>
            <person name="Lanie J.A."/>
            <person name="Ng W.-L."/>
            <person name="Kazmierczak K.M."/>
            <person name="Andrzejewski T.M."/>
            <person name="Davidsen T.M."/>
            <person name="Wayne K.J."/>
            <person name="Tettelin H."/>
            <person name="Glass J.I."/>
            <person name="Rusch D."/>
            <person name="Podicherti R."/>
            <person name="Tsui H.-C.T."/>
            <person name="Winkler M.E."/>
        </authorList>
    </citation>
    <scope>NUCLEOTIDE SEQUENCE</scope>
</reference>
<dbReference type="Pfam" id="PF00462">
    <property type="entry name" value="Glutaredoxin"/>
    <property type="match status" value="1"/>
</dbReference>
<evidence type="ECO:0000259" key="1">
    <source>
        <dbReference type="Pfam" id="PF00462"/>
    </source>
</evidence>
<dbReference type="CDD" id="cd02976">
    <property type="entry name" value="NrdH"/>
    <property type="match status" value="1"/>
</dbReference>
<proteinExistence type="predicted"/>
<organism evidence="2">
    <name type="scientific">marine metagenome</name>
    <dbReference type="NCBI Taxonomy" id="408172"/>
    <lineage>
        <taxon>unclassified sequences</taxon>
        <taxon>metagenomes</taxon>
        <taxon>ecological metagenomes</taxon>
    </lineage>
</organism>
<name>A0A382RDR0_9ZZZZ</name>
<protein>
    <recommendedName>
        <fullName evidence="1">Glutaredoxin domain-containing protein</fullName>
    </recommendedName>
</protein>
<sequence length="85" mass="9319">MPKTEPPAADGLAIVYTHPTCGYCDLLKEDLTKDNIAYREIDVSKQPEKWTEVERLSGGDKITPVMVTAKGQVEIGYKGIGCNYG</sequence>
<dbReference type="Gene3D" id="3.40.30.10">
    <property type="entry name" value="Glutaredoxin"/>
    <property type="match status" value="1"/>
</dbReference>
<feature type="domain" description="Glutaredoxin" evidence="1">
    <location>
        <begin position="14"/>
        <end position="59"/>
    </location>
</feature>
<dbReference type="AlphaFoldDB" id="A0A382RDR0"/>
<dbReference type="SUPFAM" id="SSF52833">
    <property type="entry name" value="Thioredoxin-like"/>
    <property type="match status" value="1"/>
</dbReference>
<evidence type="ECO:0000313" key="2">
    <source>
        <dbReference type="EMBL" id="SVC95839.1"/>
    </source>
</evidence>
<dbReference type="EMBL" id="UINC01120994">
    <property type="protein sequence ID" value="SVC95839.1"/>
    <property type="molecule type" value="Genomic_DNA"/>
</dbReference>
<dbReference type="InterPro" id="IPR036249">
    <property type="entry name" value="Thioredoxin-like_sf"/>
</dbReference>
<gene>
    <name evidence="2" type="ORF">METZ01_LOCUS348693</name>
</gene>
<dbReference type="InterPro" id="IPR002109">
    <property type="entry name" value="Glutaredoxin"/>
</dbReference>
<dbReference type="NCBIfam" id="NF041212">
    <property type="entry name" value="Uxx_star"/>
    <property type="match status" value="1"/>
</dbReference>
<dbReference type="NCBIfam" id="NF041211">
    <property type="entry name" value="gluta_UXX_star_2"/>
    <property type="match status" value="1"/>
</dbReference>
<accession>A0A382RDR0</accession>
<dbReference type="PROSITE" id="PS51354">
    <property type="entry name" value="GLUTAREDOXIN_2"/>
    <property type="match status" value="1"/>
</dbReference>